<gene>
    <name evidence="9" type="primary">flgH_2</name>
    <name evidence="7" type="synonym">flgH</name>
    <name evidence="9" type="ORF">NCTC10698_00185</name>
</gene>
<keyword evidence="5 7" id="KW-0975">Bacterial flagellum</keyword>
<dbReference type="HAMAP" id="MF_00415">
    <property type="entry name" value="FlgH"/>
    <property type="match status" value="1"/>
</dbReference>
<evidence type="ECO:0000256" key="4">
    <source>
        <dbReference type="ARBA" id="ARBA00023136"/>
    </source>
</evidence>
<dbReference type="GO" id="GO:0071973">
    <property type="term" value="P:bacterial-type flagellum-dependent cell motility"/>
    <property type="evidence" value="ECO:0007669"/>
    <property type="project" value="InterPro"/>
</dbReference>
<dbReference type="PRINTS" id="PR01008">
    <property type="entry name" value="FLGLRINGFLGH"/>
</dbReference>
<feature type="chain" id="PRO_5033024965" description="Flagellar L-ring protein" evidence="8">
    <location>
        <begin position="21"/>
        <end position="223"/>
    </location>
</feature>
<dbReference type="GO" id="GO:0009427">
    <property type="term" value="C:bacterial-type flagellum basal body, distal rod, L ring"/>
    <property type="evidence" value="ECO:0007669"/>
    <property type="project" value="InterPro"/>
</dbReference>
<evidence type="ECO:0000256" key="7">
    <source>
        <dbReference type="HAMAP-Rule" id="MF_00415"/>
    </source>
</evidence>
<evidence type="ECO:0000256" key="5">
    <source>
        <dbReference type="ARBA" id="ARBA00023143"/>
    </source>
</evidence>
<evidence type="ECO:0000256" key="1">
    <source>
        <dbReference type="ARBA" id="ARBA00002591"/>
    </source>
</evidence>
<dbReference type="EMBL" id="UFXL01000001">
    <property type="protein sequence ID" value="SUY73478.1"/>
    <property type="molecule type" value="Genomic_DNA"/>
</dbReference>
<dbReference type="NCBIfam" id="NF001304">
    <property type="entry name" value="PRK00249.1-4"/>
    <property type="match status" value="1"/>
</dbReference>
<reference evidence="9 10" key="1">
    <citation type="submission" date="2018-06" db="EMBL/GenBank/DDBJ databases">
        <authorList>
            <consortium name="Pathogen Informatics"/>
            <person name="Doyle S."/>
        </authorList>
    </citation>
    <scope>NUCLEOTIDE SEQUENCE [LARGE SCALE GENOMIC DNA]</scope>
    <source>
        <strain evidence="9 10">NCTC10698</strain>
    </source>
</reference>
<dbReference type="GO" id="GO:0003774">
    <property type="term" value="F:cytoskeletal motor activity"/>
    <property type="evidence" value="ECO:0007669"/>
    <property type="project" value="InterPro"/>
</dbReference>
<evidence type="ECO:0000256" key="2">
    <source>
        <dbReference type="ARBA" id="ARBA00006929"/>
    </source>
</evidence>
<evidence type="ECO:0000256" key="8">
    <source>
        <dbReference type="SAM" id="SignalP"/>
    </source>
</evidence>
<dbReference type="Proteomes" id="UP000255070">
    <property type="component" value="Unassembled WGS sequence"/>
</dbReference>
<keyword evidence="3 7" id="KW-0732">Signal</keyword>
<comment type="function">
    <text evidence="1 7">Assembles around the rod to form the L-ring and probably protects the motor/basal body from shearing forces during rotation.</text>
</comment>
<dbReference type="PANTHER" id="PTHR34933">
    <property type="entry name" value="FLAGELLAR L-RING PROTEIN"/>
    <property type="match status" value="1"/>
</dbReference>
<proteinExistence type="inferred from homology"/>
<keyword evidence="10" id="KW-1185">Reference proteome</keyword>
<sequence>MRAMAAWRAAAALLAGLVLAGCATRPPEVSQSPEPAPDFLSVPQARPQGGGLFVPHASTGLLADQRAHRAGDVLTVMLEEVTQASKKADTQTNKGSSASIAPPVFGGKSIKADIGLEGSSKFKGGGSSTQQNALTGSMTVIVQQVMPNGLLYIKGDRALSLNQGDEVLRLSGYVRATDVDLYNRVSSLRVANARISYSGHGALSDASQAGWLTRVFQSPLFPF</sequence>
<evidence type="ECO:0000256" key="3">
    <source>
        <dbReference type="ARBA" id="ARBA00022729"/>
    </source>
</evidence>
<dbReference type="AlphaFoldDB" id="A0A8B4RXC2"/>
<comment type="similarity">
    <text evidence="2 7">Belongs to the FlgH family.</text>
</comment>
<comment type="subcellular location">
    <subcellularLocation>
        <location evidence="7">Cell outer membrane</location>
        <topology evidence="7">Lipid-anchor</topology>
    </subcellularLocation>
    <subcellularLocation>
        <location evidence="7">Bacterial flagellum basal body</location>
    </subcellularLocation>
</comment>
<keyword evidence="4 7" id="KW-0472">Membrane</keyword>
<keyword evidence="6 7" id="KW-0998">Cell outer membrane</keyword>
<comment type="caution">
    <text evidence="9">The sequence shown here is derived from an EMBL/GenBank/DDBJ whole genome shotgun (WGS) entry which is preliminary data.</text>
</comment>
<dbReference type="GO" id="GO:0009279">
    <property type="term" value="C:cell outer membrane"/>
    <property type="evidence" value="ECO:0007669"/>
    <property type="project" value="UniProtKB-SubCell"/>
</dbReference>
<organism evidence="9 10">
    <name type="scientific">Comamonas testosteroni</name>
    <name type="common">Pseudomonas testosteroni</name>
    <dbReference type="NCBI Taxonomy" id="285"/>
    <lineage>
        <taxon>Bacteria</taxon>
        <taxon>Pseudomonadati</taxon>
        <taxon>Pseudomonadota</taxon>
        <taxon>Betaproteobacteria</taxon>
        <taxon>Burkholderiales</taxon>
        <taxon>Comamonadaceae</taxon>
        <taxon>Comamonas</taxon>
    </lineage>
</organism>
<accession>A0A8B4RXC2</accession>
<evidence type="ECO:0000313" key="10">
    <source>
        <dbReference type="Proteomes" id="UP000255070"/>
    </source>
</evidence>
<evidence type="ECO:0000256" key="6">
    <source>
        <dbReference type="ARBA" id="ARBA00023237"/>
    </source>
</evidence>
<feature type="signal peptide" evidence="8">
    <location>
        <begin position="1"/>
        <end position="20"/>
    </location>
</feature>
<dbReference type="Pfam" id="PF02107">
    <property type="entry name" value="FlgH"/>
    <property type="match status" value="1"/>
</dbReference>
<comment type="subunit">
    <text evidence="7">The basal body constitutes a major portion of the flagellar organelle and consists of four rings (L,P,S, and M) mounted on a central rod.</text>
</comment>
<protein>
    <recommendedName>
        <fullName evidence="7">Flagellar L-ring protein</fullName>
    </recommendedName>
    <alternativeName>
        <fullName evidence="7">Basal body L-ring protein</fullName>
    </alternativeName>
</protein>
<name>A0A8B4RXC2_COMTE</name>
<dbReference type="PANTHER" id="PTHR34933:SF1">
    <property type="entry name" value="FLAGELLAR L-RING PROTEIN"/>
    <property type="match status" value="1"/>
</dbReference>
<keyword evidence="7" id="KW-0449">Lipoprotein</keyword>
<dbReference type="InterPro" id="IPR000527">
    <property type="entry name" value="Flag_Lring"/>
</dbReference>
<evidence type="ECO:0000313" key="9">
    <source>
        <dbReference type="EMBL" id="SUY73478.1"/>
    </source>
</evidence>
<dbReference type="PROSITE" id="PS51257">
    <property type="entry name" value="PROKAR_LIPOPROTEIN"/>
    <property type="match status" value="1"/>
</dbReference>